<comment type="caution">
    <text evidence="1">The sequence shown here is derived from an EMBL/GenBank/DDBJ whole genome shotgun (WGS) entry which is preliminary data.</text>
</comment>
<reference evidence="1 2" key="1">
    <citation type="journal article" date="2016" name="Front. Microbiol.">
        <title>Comprehensive Phylogenetic Analysis of Bovine Non-aureus Staphylococci Species Based on Whole-Genome Sequencing.</title>
        <authorList>
            <person name="Naushad S."/>
            <person name="Barkema H.W."/>
            <person name="Luby C."/>
            <person name="Condas L.A."/>
            <person name="Nobrega D.B."/>
            <person name="Carson D.A."/>
            <person name="De Buck J."/>
        </authorList>
    </citation>
    <scope>NUCLEOTIDE SEQUENCE [LARGE SCALE GENOMIC DNA]</scope>
    <source>
        <strain evidence="1 2">SNUC 4554</strain>
    </source>
</reference>
<accession>A0A418IC10</accession>
<gene>
    <name evidence="1" type="ORF">BU112_13960</name>
</gene>
<keyword evidence="2" id="KW-1185">Reference proteome</keyword>
<dbReference type="InterPro" id="IPR029032">
    <property type="entry name" value="AhpD-like"/>
</dbReference>
<organism evidence="1 2">
    <name type="scientific">Staphylococcus shinii</name>
    <dbReference type="NCBI Taxonomy" id="2912228"/>
    <lineage>
        <taxon>Bacteria</taxon>
        <taxon>Bacillati</taxon>
        <taxon>Bacillota</taxon>
        <taxon>Bacilli</taxon>
        <taxon>Bacillales</taxon>
        <taxon>Staphylococcaceae</taxon>
        <taxon>Staphylococcus</taxon>
    </lineage>
</organism>
<dbReference type="RefSeq" id="WP_119586112.1">
    <property type="nucleotide sequence ID" value="NZ_JAWVBH010000001.1"/>
</dbReference>
<dbReference type="EMBL" id="QXUF01000166">
    <property type="protein sequence ID" value="RIM96582.1"/>
    <property type="molecule type" value="Genomic_DNA"/>
</dbReference>
<dbReference type="SUPFAM" id="SSF69118">
    <property type="entry name" value="AhpD-like"/>
    <property type="match status" value="1"/>
</dbReference>
<evidence type="ECO:0000313" key="1">
    <source>
        <dbReference type="EMBL" id="RIM96582.1"/>
    </source>
</evidence>
<sequence>MPIIELSARGETPFQKLLGYNKEIMYNWNNLSKSLEKERLLSQALKKELRRMLAQKNGCKYCKAKGKPSHELTDEKSAICIGFVEVYLTLGNAIPDYAIKILKDHLTPSEISELIAFVSFTTCQQHFGAIMQLEP</sequence>
<evidence type="ECO:0000313" key="2">
    <source>
        <dbReference type="Proteomes" id="UP000286317"/>
    </source>
</evidence>
<dbReference type="AlphaFoldDB" id="A0A418IC10"/>
<protein>
    <submittedName>
        <fullName evidence="1">Carboxymuconolactone decarboxylase family protein</fullName>
    </submittedName>
</protein>
<dbReference type="Proteomes" id="UP000286317">
    <property type="component" value="Unassembled WGS sequence"/>
</dbReference>
<proteinExistence type="predicted"/>
<name>A0A418IC10_9STAP</name>
<dbReference type="Gene3D" id="1.20.1290.10">
    <property type="entry name" value="AhpD-like"/>
    <property type="match status" value="1"/>
</dbReference>
<dbReference type="OrthoDB" id="1257571at2"/>